<dbReference type="InterPro" id="IPR050855">
    <property type="entry name" value="NDM-1-like"/>
</dbReference>
<evidence type="ECO:0000313" key="2">
    <source>
        <dbReference type="EMBL" id="TCK18705.1"/>
    </source>
</evidence>
<dbReference type="CDD" id="cd16282">
    <property type="entry name" value="metallo-hydrolase-like_MBL-fold"/>
    <property type="match status" value="1"/>
</dbReference>
<comment type="caution">
    <text evidence="2">The sequence shown here is derived from an EMBL/GenBank/DDBJ whole genome shotgun (WGS) entry which is preliminary data.</text>
</comment>
<evidence type="ECO:0000259" key="1">
    <source>
        <dbReference type="SMART" id="SM00849"/>
    </source>
</evidence>
<keyword evidence="2" id="KW-0378">Hydrolase</keyword>
<dbReference type="EMBL" id="SMFX01000001">
    <property type="protein sequence ID" value="TCK18705.1"/>
    <property type="molecule type" value="Genomic_DNA"/>
</dbReference>
<organism evidence="2 3">
    <name type="scientific">Thiogranum longum</name>
    <dbReference type="NCBI Taxonomy" id="1537524"/>
    <lineage>
        <taxon>Bacteria</taxon>
        <taxon>Pseudomonadati</taxon>
        <taxon>Pseudomonadota</taxon>
        <taxon>Gammaproteobacteria</taxon>
        <taxon>Chromatiales</taxon>
        <taxon>Ectothiorhodospiraceae</taxon>
        <taxon>Thiogranum</taxon>
    </lineage>
</organism>
<dbReference type="InterPro" id="IPR001279">
    <property type="entry name" value="Metallo-B-lactamas"/>
</dbReference>
<dbReference type="Proteomes" id="UP000295707">
    <property type="component" value="Unassembled WGS sequence"/>
</dbReference>
<keyword evidence="3" id="KW-1185">Reference proteome</keyword>
<gene>
    <name evidence="2" type="ORF">DFR30_1989</name>
</gene>
<dbReference type="Gene3D" id="3.60.15.10">
    <property type="entry name" value="Ribonuclease Z/Hydroxyacylglutathione hydrolase-like"/>
    <property type="match status" value="1"/>
</dbReference>
<accession>A0A4R1HEG3</accession>
<feature type="domain" description="Metallo-beta-lactamase" evidence="1">
    <location>
        <begin position="96"/>
        <end position="288"/>
    </location>
</feature>
<dbReference type="GO" id="GO:0016787">
    <property type="term" value="F:hydrolase activity"/>
    <property type="evidence" value="ECO:0007669"/>
    <property type="project" value="UniProtKB-KW"/>
</dbReference>
<dbReference type="RefSeq" id="WP_165869163.1">
    <property type="nucleotide sequence ID" value="NZ_SMFX01000001.1"/>
</dbReference>
<dbReference type="SMART" id="SM00849">
    <property type="entry name" value="Lactamase_B"/>
    <property type="match status" value="1"/>
</dbReference>
<proteinExistence type="predicted"/>
<protein>
    <submittedName>
        <fullName evidence="2">Glyoxylase-like metal-dependent hydrolase (Beta-lactamase superfamily II)</fullName>
    </submittedName>
</protein>
<sequence>MSGRQTTRVIHIALLVVVAGLFSVEAAGETLEREYGTNPARTWYPESAIDTPDAPNIVLKASDADDAPLHAYRLNERTWFLFGNIADLDAYNRGWNGNAGFVVTDDAVVVIDALGTPKLGERLIATIRSVTDKPIRYLIVTHNHPDHAYGAVAFKRLGGVTILSHEGVEQYLNSGHWEPSADFRRSIIAPDMKGFEVVLPDITIGGKPFSRYSIQVGGVTFNIYNVGPHHSFGDLVVQQVEDRIIWVSDLTFNGRTTFIGDGNSRQALESIDWLSQSFPDAWLMVPGHGSAQTAPFPMIGKTRSYIERLRSVMAQAIEDGLDLQEAVEQAGFEDWKDTRLYRSNHRPNASFIYREMELELF</sequence>
<dbReference type="SUPFAM" id="SSF56281">
    <property type="entry name" value="Metallo-hydrolase/oxidoreductase"/>
    <property type="match status" value="1"/>
</dbReference>
<dbReference type="AlphaFoldDB" id="A0A4R1HEG3"/>
<dbReference type="InterPro" id="IPR036866">
    <property type="entry name" value="RibonucZ/Hydroxyglut_hydro"/>
</dbReference>
<dbReference type="PANTHER" id="PTHR42951:SF20">
    <property type="entry name" value="BETA LACTAMASE"/>
    <property type="match status" value="1"/>
</dbReference>
<name>A0A4R1HEG3_9GAMM</name>
<evidence type="ECO:0000313" key="3">
    <source>
        <dbReference type="Proteomes" id="UP000295707"/>
    </source>
</evidence>
<dbReference type="PANTHER" id="PTHR42951">
    <property type="entry name" value="METALLO-BETA-LACTAMASE DOMAIN-CONTAINING"/>
    <property type="match status" value="1"/>
</dbReference>
<reference evidence="2 3" key="1">
    <citation type="submission" date="2019-03" db="EMBL/GenBank/DDBJ databases">
        <title>Genomic Encyclopedia of Type Strains, Phase IV (KMG-IV): sequencing the most valuable type-strain genomes for metagenomic binning, comparative biology and taxonomic classification.</title>
        <authorList>
            <person name="Goeker M."/>
        </authorList>
    </citation>
    <scope>NUCLEOTIDE SEQUENCE [LARGE SCALE GENOMIC DNA]</scope>
    <source>
        <strain evidence="2 3">DSM 19610</strain>
    </source>
</reference>
<dbReference type="Pfam" id="PF00753">
    <property type="entry name" value="Lactamase_B"/>
    <property type="match status" value="1"/>
</dbReference>